<reference evidence="1" key="1">
    <citation type="submission" date="2014-11" db="EMBL/GenBank/DDBJ databases">
        <authorList>
            <person name="Amaro Gonzalez C."/>
        </authorList>
    </citation>
    <scope>NUCLEOTIDE SEQUENCE</scope>
</reference>
<reference evidence="1" key="2">
    <citation type="journal article" date="2015" name="Fish Shellfish Immunol.">
        <title>Early steps in the European eel (Anguilla anguilla)-Vibrio vulnificus interaction in the gills: Role of the RtxA13 toxin.</title>
        <authorList>
            <person name="Callol A."/>
            <person name="Pajuelo D."/>
            <person name="Ebbesson L."/>
            <person name="Teles M."/>
            <person name="MacKenzie S."/>
            <person name="Amaro C."/>
        </authorList>
    </citation>
    <scope>NUCLEOTIDE SEQUENCE</scope>
</reference>
<proteinExistence type="predicted"/>
<dbReference type="AlphaFoldDB" id="A0A0E9WZ88"/>
<name>A0A0E9WZ88_ANGAN</name>
<sequence>MVKEKTTTPAYIHTTACLPRAGVGEVLMWRITGWTPTQLCRDMCTALTVTSTSLIKTIIFSIWHIQIFSTNKEALARD</sequence>
<protein>
    <submittedName>
        <fullName evidence="1">Uncharacterized protein</fullName>
    </submittedName>
</protein>
<accession>A0A0E9WZ88</accession>
<evidence type="ECO:0000313" key="1">
    <source>
        <dbReference type="EMBL" id="JAH95526.1"/>
    </source>
</evidence>
<dbReference type="EMBL" id="GBXM01013051">
    <property type="protein sequence ID" value="JAH95526.1"/>
    <property type="molecule type" value="Transcribed_RNA"/>
</dbReference>
<organism evidence="1">
    <name type="scientific">Anguilla anguilla</name>
    <name type="common">European freshwater eel</name>
    <name type="synonym">Muraena anguilla</name>
    <dbReference type="NCBI Taxonomy" id="7936"/>
    <lineage>
        <taxon>Eukaryota</taxon>
        <taxon>Metazoa</taxon>
        <taxon>Chordata</taxon>
        <taxon>Craniata</taxon>
        <taxon>Vertebrata</taxon>
        <taxon>Euteleostomi</taxon>
        <taxon>Actinopterygii</taxon>
        <taxon>Neopterygii</taxon>
        <taxon>Teleostei</taxon>
        <taxon>Anguilliformes</taxon>
        <taxon>Anguillidae</taxon>
        <taxon>Anguilla</taxon>
    </lineage>
</organism>